<proteinExistence type="predicted"/>
<accession>A0AAW9NJG5</accession>
<keyword evidence="2" id="KW-1185">Reference proteome</keyword>
<name>A0AAW9NJG5_9BACI</name>
<dbReference type="EMBL" id="JARNBH010000021">
    <property type="protein sequence ID" value="MEC0275432.1"/>
    <property type="molecule type" value="Genomic_DNA"/>
</dbReference>
<sequence>MEQEEKLKTAAIAMASDLKLQTIGGSEKTTQTVMEMSSVQDIINVWNAMSKKVAYLTIEQYGPPNEAIQSRLIWYNNGPWKRTIVYRDEIPHDFPQPHTDVIENYINYTVPPGMFSELAKFDGSVIVERTRGEVSSRCDMEAANILALNLMNDIVTGKLSVEEARDKYCEVTSSFMMNRPAPYAEKLQFDVSKEENFDTDIVMITDEMVEQAIEKVNDIVEVDASIGKRRLH</sequence>
<reference evidence="1 2" key="1">
    <citation type="submission" date="2023-03" db="EMBL/GenBank/DDBJ databases">
        <title>Bacillus Genome Sequencing.</title>
        <authorList>
            <person name="Dunlap C."/>
        </authorList>
    </citation>
    <scope>NUCLEOTIDE SEQUENCE [LARGE SCALE GENOMIC DNA]</scope>
    <source>
        <strain evidence="1 2">B-41290</strain>
    </source>
</reference>
<dbReference type="RefSeq" id="WP_367407608.1">
    <property type="nucleotide sequence ID" value="NZ_JARNBH010000021.1"/>
</dbReference>
<organism evidence="1 2">
    <name type="scientific">Peribacillus castrilensis</name>
    <dbReference type="NCBI Taxonomy" id="2897690"/>
    <lineage>
        <taxon>Bacteria</taxon>
        <taxon>Bacillati</taxon>
        <taxon>Bacillota</taxon>
        <taxon>Bacilli</taxon>
        <taxon>Bacillales</taxon>
        <taxon>Bacillaceae</taxon>
        <taxon>Peribacillus</taxon>
    </lineage>
</organism>
<dbReference type="AlphaFoldDB" id="A0AAW9NJG5"/>
<gene>
    <name evidence="1" type="ORF">P4706_20510</name>
</gene>
<comment type="caution">
    <text evidence="1">The sequence shown here is derived from an EMBL/GenBank/DDBJ whole genome shotgun (WGS) entry which is preliminary data.</text>
</comment>
<evidence type="ECO:0000313" key="2">
    <source>
        <dbReference type="Proteomes" id="UP001307168"/>
    </source>
</evidence>
<dbReference type="Proteomes" id="UP001307168">
    <property type="component" value="Unassembled WGS sequence"/>
</dbReference>
<evidence type="ECO:0000313" key="1">
    <source>
        <dbReference type="EMBL" id="MEC0275432.1"/>
    </source>
</evidence>
<protein>
    <submittedName>
        <fullName evidence="1">Uncharacterized protein</fullName>
    </submittedName>
</protein>